<dbReference type="PROSITE" id="PS51733">
    <property type="entry name" value="BPL_LPL_CATALYTIC"/>
    <property type="match status" value="1"/>
</dbReference>
<dbReference type="Proteomes" id="UP000076359">
    <property type="component" value="Chromosome 10"/>
</dbReference>
<protein>
    <submittedName>
        <fullName evidence="2">Biotin--acetyl-CoA-carboxylase, putative</fullName>
    </submittedName>
</protein>
<gene>
    <name evidence="2" type="ORF">PRSY57_1026200</name>
</gene>
<name>A0A151LFT0_PLARE</name>
<sequence>MEEGRKIFERFYEDINSLHLHFECLDSTQQYCRRNMNRFIEENKLRDDNMIIVSCNKQNHGIGTRDTYKNEDRIWLSEEGNVFVTFLFLWNDDLIDKVKLLTQTCTVAISKTLESFYLVTQIKWINDVYVNYKKISGCLIHMYHHMENQKDHNIMKNNNKKNNNNKNNNNNKKKKKICLLVGIGINVNLEDQNNILNNNYTSVKKEYLQDFDTPKLIPTVEQITLKLIINVKHAINTLCKEGFTEFLNYIISRLLYKDKKVIINQDNQYIVGYLKGLLHDGSLLLLTEDNKFINVHTGRLHVKDDD</sequence>
<dbReference type="PANTHER" id="PTHR12835">
    <property type="entry name" value="BIOTIN PROTEIN LIGASE"/>
    <property type="match status" value="1"/>
</dbReference>
<accession>A0A151LFT0</accession>
<comment type="caution">
    <text evidence="2">The sequence shown here is derived from an EMBL/GenBank/DDBJ whole genome shotgun (WGS) entry which is preliminary data.</text>
</comment>
<dbReference type="RefSeq" id="XP_012763305.2">
    <property type="nucleotide sequence ID" value="XM_012907851.2"/>
</dbReference>
<evidence type="ECO:0000313" key="3">
    <source>
        <dbReference type="Proteomes" id="UP000076359"/>
    </source>
</evidence>
<feature type="domain" description="BPL/LPL catalytic" evidence="1">
    <location>
        <begin position="23"/>
        <end position="208"/>
    </location>
</feature>
<evidence type="ECO:0000313" key="2">
    <source>
        <dbReference type="EMBL" id="KYN97727.1"/>
    </source>
</evidence>
<dbReference type="Pfam" id="PF03099">
    <property type="entry name" value="BPL_LplA_LipB"/>
    <property type="match status" value="1"/>
</dbReference>
<dbReference type="KEGG" id="prei:PRSY57_1026200"/>
<dbReference type="InterPro" id="IPR004143">
    <property type="entry name" value="BPL_LPL_catalytic"/>
</dbReference>
<proteinExistence type="predicted"/>
<dbReference type="AlphaFoldDB" id="A0A151LFT0"/>
<dbReference type="GO" id="GO:0005737">
    <property type="term" value="C:cytoplasm"/>
    <property type="evidence" value="ECO:0007669"/>
    <property type="project" value="TreeGrafter"/>
</dbReference>
<dbReference type="VEuPathDB" id="PlasmoDB:PRCDC_1026200"/>
<dbReference type="GO" id="GO:0004077">
    <property type="term" value="F:biotin--[biotin carboxyl-carrier protein] ligase activity"/>
    <property type="evidence" value="ECO:0007669"/>
    <property type="project" value="TreeGrafter"/>
</dbReference>
<dbReference type="GeneID" id="24531468"/>
<dbReference type="InterPro" id="IPR045864">
    <property type="entry name" value="aa-tRNA-synth_II/BPL/LPL"/>
</dbReference>
<organism evidence="2 3">
    <name type="scientific">Plasmodium reichenowi</name>
    <dbReference type="NCBI Taxonomy" id="5854"/>
    <lineage>
        <taxon>Eukaryota</taxon>
        <taxon>Sar</taxon>
        <taxon>Alveolata</taxon>
        <taxon>Apicomplexa</taxon>
        <taxon>Aconoidasida</taxon>
        <taxon>Haemosporida</taxon>
        <taxon>Plasmodiidae</taxon>
        <taxon>Plasmodium</taxon>
        <taxon>Plasmodium (Laverania)</taxon>
    </lineage>
</organism>
<dbReference type="VEuPathDB" id="PlasmoDB:PRG01_1025400"/>
<dbReference type="EMBL" id="LVLA01000011">
    <property type="protein sequence ID" value="KYN97727.1"/>
    <property type="molecule type" value="Genomic_DNA"/>
</dbReference>
<reference evidence="2 3" key="1">
    <citation type="journal article" date="2016" name="Nat. Commun.">
        <title>Genomes of cryptic chimpanzee Plasmodium species reveal key evolutionary events leading to human malaria.</title>
        <authorList>
            <person name="Sundararaman S.A."/>
            <person name="Plenderleith L.J."/>
            <person name="Liu W."/>
            <person name="Loy D.E."/>
            <person name="Learn G.H."/>
            <person name="Li Y."/>
            <person name="Shaw K.S."/>
            <person name="Ayouba A."/>
            <person name="Peeters M."/>
            <person name="Speede S."/>
            <person name="Shaw G.M."/>
            <person name="Bushman F.D."/>
            <person name="Brisson D."/>
            <person name="Rayner J.C."/>
            <person name="Sharp P.M."/>
            <person name="Hahn B.H."/>
        </authorList>
    </citation>
    <scope>NUCLEOTIDE SEQUENCE [LARGE SCALE GENOMIC DNA]</scope>
    <source>
        <strain evidence="2 3">SY57</strain>
    </source>
</reference>
<dbReference type="Gene3D" id="3.30.930.10">
    <property type="entry name" value="Bira Bifunctional Protein, Domain 2"/>
    <property type="match status" value="1"/>
</dbReference>
<dbReference type="SUPFAM" id="SSF55681">
    <property type="entry name" value="Class II aaRS and biotin synthetases"/>
    <property type="match status" value="1"/>
</dbReference>
<evidence type="ECO:0000259" key="1">
    <source>
        <dbReference type="PROSITE" id="PS51733"/>
    </source>
</evidence>
<dbReference type="PANTHER" id="PTHR12835:SF5">
    <property type="entry name" value="BIOTIN--PROTEIN LIGASE"/>
    <property type="match status" value="1"/>
</dbReference>